<protein>
    <submittedName>
        <fullName evidence="1">(P)ppGpp synthase/HD superfamily hydrolase</fullName>
    </submittedName>
</protein>
<dbReference type="EMBL" id="JBEPLO010000021">
    <property type="protein sequence ID" value="MET3558691.1"/>
    <property type="molecule type" value="Genomic_DNA"/>
</dbReference>
<gene>
    <name evidence="1" type="ORF">ABID29_001817</name>
</gene>
<organism evidence="1 2">
    <name type="scientific">Streptococcus rupicaprae</name>
    <dbReference type="NCBI Taxonomy" id="759619"/>
    <lineage>
        <taxon>Bacteria</taxon>
        <taxon>Bacillati</taxon>
        <taxon>Bacillota</taxon>
        <taxon>Bacilli</taxon>
        <taxon>Lactobacillales</taxon>
        <taxon>Streptococcaceae</taxon>
        <taxon>Streptococcus</taxon>
    </lineage>
</organism>
<dbReference type="GO" id="GO:0016787">
    <property type="term" value="F:hydrolase activity"/>
    <property type="evidence" value="ECO:0007669"/>
    <property type="project" value="UniProtKB-KW"/>
</dbReference>
<dbReference type="RefSeq" id="WP_354365817.1">
    <property type="nucleotide sequence ID" value="NZ_JBEPLO010000021.1"/>
</dbReference>
<evidence type="ECO:0000313" key="1">
    <source>
        <dbReference type="EMBL" id="MET3558691.1"/>
    </source>
</evidence>
<accession>A0ABV2FJD9</accession>
<reference evidence="1 2" key="1">
    <citation type="submission" date="2024-06" db="EMBL/GenBank/DDBJ databases">
        <title>Genomic Encyclopedia of Type Strains, Phase IV (KMG-IV): sequencing the most valuable type-strain genomes for metagenomic binning, comparative biology and taxonomic classification.</title>
        <authorList>
            <person name="Goeker M."/>
        </authorList>
    </citation>
    <scope>NUCLEOTIDE SEQUENCE [LARGE SCALE GENOMIC DNA]</scope>
    <source>
        <strain evidence="1 2">DSM 28303</strain>
    </source>
</reference>
<dbReference type="SUPFAM" id="SSF109604">
    <property type="entry name" value="HD-domain/PDEase-like"/>
    <property type="match status" value="1"/>
</dbReference>
<dbReference type="Gene3D" id="1.10.3210.10">
    <property type="entry name" value="Hypothetical protein af1432"/>
    <property type="match status" value="1"/>
</dbReference>
<proteinExistence type="predicted"/>
<sequence>MIVLADKAHEIAQKAHFGQVDKAGVDYIKHPEAVASFVVTDEEKAVAYLHDVLEDTEVTLEFLREHGFPQKILTAVDVLTKKKGQDYEDYLAVVKSNELARVVKLADLRHNSDLTRLSQVTQKDLNRCKKYQDAINYLST</sequence>
<keyword evidence="1" id="KW-0378">Hydrolase</keyword>
<name>A0ABV2FJD9_9STRE</name>
<keyword evidence="2" id="KW-1185">Reference proteome</keyword>
<comment type="caution">
    <text evidence="1">The sequence shown here is derived from an EMBL/GenBank/DDBJ whole genome shotgun (WGS) entry which is preliminary data.</text>
</comment>
<evidence type="ECO:0000313" key="2">
    <source>
        <dbReference type="Proteomes" id="UP001549122"/>
    </source>
</evidence>
<dbReference type="Proteomes" id="UP001549122">
    <property type="component" value="Unassembled WGS sequence"/>
</dbReference>